<dbReference type="Pfam" id="PF03480">
    <property type="entry name" value="DctP"/>
    <property type="match status" value="1"/>
</dbReference>
<evidence type="ECO:0000256" key="3">
    <source>
        <dbReference type="ARBA" id="ARBA00022729"/>
    </source>
</evidence>
<dbReference type="CDD" id="cd06268">
    <property type="entry name" value="PBP1_ABC_transporter_LIVBP-like"/>
    <property type="match status" value="1"/>
</dbReference>
<dbReference type="Proteomes" id="UP000242469">
    <property type="component" value="Unassembled WGS sequence"/>
</dbReference>
<comment type="subcellular location">
    <subcellularLocation>
        <location evidence="1">Membrane</location>
    </subcellularLocation>
</comment>
<dbReference type="Gene3D" id="3.40.50.2300">
    <property type="match status" value="2"/>
</dbReference>
<dbReference type="Pfam" id="PF01094">
    <property type="entry name" value="ANF_receptor"/>
    <property type="match status" value="1"/>
</dbReference>
<dbReference type="EMBL" id="FNRJ01000003">
    <property type="protein sequence ID" value="SEA40906.1"/>
    <property type="molecule type" value="Genomic_DNA"/>
</dbReference>
<gene>
    <name evidence="7" type="ORF">SAMN02745729_103103</name>
</gene>
<dbReference type="NCBIfam" id="NF037995">
    <property type="entry name" value="TRAP_S1"/>
    <property type="match status" value="1"/>
</dbReference>
<evidence type="ECO:0000256" key="4">
    <source>
        <dbReference type="ARBA" id="ARBA00022989"/>
    </source>
</evidence>
<dbReference type="CDD" id="cd13603">
    <property type="entry name" value="PBP2_TRAP_Siap_TeaA_like"/>
    <property type="match status" value="1"/>
</dbReference>
<dbReference type="GO" id="GO:0030288">
    <property type="term" value="C:outer membrane-bounded periplasmic space"/>
    <property type="evidence" value="ECO:0007669"/>
    <property type="project" value="InterPro"/>
</dbReference>
<sequence length="688" mass="76986">MKHLLSLLAVAILLLILILLVVWPFDQDTTVQQRQAENSLGSQVLRFGYNIPERSALHLAAMRFKEEIERQTEGRIEIQLFPNQALGNDHQMLEMARRGELDLLLIPSAKLSVALPEMQYADMPFLLPAREDMYAMLDGEPGRLLLEKMNKINMVGVTFWGNGFKHFTANRPLKKPSDFTGLNIRIMKSRLLRDQFNLMGAEAVPIDFHETRQALLDGVVDGQENPLVAIHSMGIHEAQTDLTLSEHAYLAYIFAISGKRFNQLPGHLQTLLIETARAITPWQRAETERQESEFLAEIAATGIHIHRLSRSERIQFQRAVQPLADRFETTIGADILAYTHEYATLQHPQENRWLIGVDTDLSTVSPKLGLEIKRGAELAVERLRRADPTLISDIRVITRDNRNLTGRSNRTLDDFARQPSMIGIIAGVGPLSFQTQHMATEASPPILNPWMNHTELFSANSRLINLAPSSFQIAKQLGQELNQRNISTVQLLTEATALSEDLAVAIETEAIKAGLEVQSKIKLDPTKPLVQQLKIQQNTPTDAIILVLHSQLLEQSLEWYEDQSDIPLLISAIDWTVSENAPNLLSLQSWHHGNTTDDIIAAYTDRYGNEPASVSTLLQSHDAAWILLFAATRCEAGLSDNIKQALNAAVPCERVASDFSTTAPDQPGQFRLHLAPAYRQTGSKRGTL</sequence>
<evidence type="ECO:0000313" key="7">
    <source>
        <dbReference type="EMBL" id="SEA40906.1"/>
    </source>
</evidence>
<dbReference type="InterPro" id="IPR028082">
    <property type="entry name" value="Peripla_BP_I"/>
</dbReference>
<evidence type="ECO:0000256" key="5">
    <source>
        <dbReference type="ARBA" id="ARBA00023136"/>
    </source>
</evidence>
<reference evidence="8" key="1">
    <citation type="submission" date="2016-10" db="EMBL/GenBank/DDBJ databases">
        <authorList>
            <person name="Varghese N."/>
            <person name="Submissions S."/>
        </authorList>
    </citation>
    <scope>NUCLEOTIDE SEQUENCE [LARGE SCALE GENOMIC DNA]</scope>
    <source>
        <strain evidence="8">DSM 11526</strain>
    </source>
</reference>
<dbReference type="InterPro" id="IPR001828">
    <property type="entry name" value="ANF_lig-bd_rcpt"/>
</dbReference>
<dbReference type="InterPro" id="IPR018389">
    <property type="entry name" value="DctP_fam"/>
</dbReference>
<dbReference type="GO" id="GO:0055085">
    <property type="term" value="P:transmembrane transport"/>
    <property type="evidence" value="ECO:0007669"/>
    <property type="project" value="InterPro"/>
</dbReference>
<dbReference type="InterPro" id="IPR004682">
    <property type="entry name" value="TRAP_DctP"/>
</dbReference>
<accession>A0A1H4AYH3</accession>
<keyword evidence="5" id="KW-0472">Membrane</keyword>
<keyword evidence="2" id="KW-0812">Transmembrane</keyword>
<protein>
    <submittedName>
        <fullName evidence="7">Tripartite ATP-independent transporter solute receptor, DctP family</fullName>
    </submittedName>
</protein>
<evidence type="ECO:0000313" key="8">
    <source>
        <dbReference type="Proteomes" id="UP000242469"/>
    </source>
</evidence>
<dbReference type="STRING" id="1122198.SAMN02745729_103103"/>
<dbReference type="NCBIfam" id="TIGR00787">
    <property type="entry name" value="dctP"/>
    <property type="match status" value="1"/>
</dbReference>
<evidence type="ECO:0000256" key="2">
    <source>
        <dbReference type="ARBA" id="ARBA00022692"/>
    </source>
</evidence>
<dbReference type="PANTHER" id="PTHR33376:SF15">
    <property type="entry name" value="BLL6794 PROTEIN"/>
    <property type="match status" value="1"/>
</dbReference>
<keyword evidence="4" id="KW-1133">Transmembrane helix</keyword>
<dbReference type="OrthoDB" id="9771186at2"/>
<feature type="domain" description="Receptor ligand binding region" evidence="6">
    <location>
        <begin position="376"/>
        <end position="559"/>
    </location>
</feature>
<dbReference type="RefSeq" id="WP_091824097.1">
    <property type="nucleotide sequence ID" value="NZ_FNRJ01000003.1"/>
</dbReference>
<dbReference type="Gene3D" id="3.40.190.170">
    <property type="entry name" value="Bacterial extracellular solute-binding protein, family 7"/>
    <property type="match status" value="1"/>
</dbReference>
<dbReference type="PANTHER" id="PTHR33376">
    <property type="match status" value="1"/>
</dbReference>
<keyword evidence="3" id="KW-0732">Signal</keyword>
<keyword evidence="7" id="KW-0675">Receptor</keyword>
<proteinExistence type="predicted"/>
<dbReference type="SUPFAM" id="SSF53822">
    <property type="entry name" value="Periplasmic binding protein-like I"/>
    <property type="match status" value="1"/>
</dbReference>
<name>A0A1H4AYH3_9GAMM</name>
<evidence type="ECO:0000259" key="6">
    <source>
        <dbReference type="Pfam" id="PF01094"/>
    </source>
</evidence>
<dbReference type="AlphaFoldDB" id="A0A1H4AYH3"/>
<evidence type="ECO:0000256" key="1">
    <source>
        <dbReference type="ARBA" id="ARBA00004370"/>
    </source>
</evidence>
<organism evidence="7 8">
    <name type="scientific">Marinobacterium iners DSM 11526</name>
    <dbReference type="NCBI Taxonomy" id="1122198"/>
    <lineage>
        <taxon>Bacteria</taxon>
        <taxon>Pseudomonadati</taxon>
        <taxon>Pseudomonadota</taxon>
        <taxon>Gammaproteobacteria</taxon>
        <taxon>Oceanospirillales</taxon>
        <taxon>Oceanospirillaceae</taxon>
        <taxon>Marinobacterium</taxon>
    </lineage>
</organism>
<keyword evidence="8" id="KW-1185">Reference proteome</keyword>
<dbReference type="InterPro" id="IPR038404">
    <property type="entry name" value="TRAP_DctP_sf"/>
</dbReference>